<dbReference type="Pfam" id="PF15489">
    <property type="entry name" value="CTC1"/>
    <property type="match status" value="1"/>
</dbReference>
<dbReference type="EMBL" id="JAWZYT010002802">
    <property type="protein sequence ID" value="KAK4301968.1"/>
    <property type="molecule type" value="Genomic_DNA"/>
</dbReference>
<dbReference type="InterPro" id="IPR029156">
    <property type="entry name" value="CTC1"/>
</dbReference>
<feature type="region of interest" description="Disordered" evidence="1">
    <location>
        <begin position="296"/>
        <end position="337"/>
    </location>
</feature>
<evidence type="ECO:0000313" key="3">
    <source>
        <dbReference type="Proteomes" id="UP001292094"/>
    </source>
</evidence>
<accession>A0AAE1TX65</accession>
<organism evidence="2 3">
    <name type="scientific">Petrolisthes manimaculis</name>
    <dbReference type="NCBI Taxonomy" id="1843537"/>
    <lineage>
        <taxon>Eukaryota</taxon>
        <taxon>Metazoa</taxon>
        <taxon>Ecdysozoa</taxon>
        <taxon>Arthropoda</taxon>
        <taxon>Crustacea</taxon>
        <taxon>Multicrustacea</taxon>
        <taxon>Malacostraca</taxon>
        <taxon>Eumalacostraca</taxon>
        <taxon>Eucarida</taxon>
        <taxon>Decapoda</taxon>
        <taxon>Pleocyemata</taxon>
        <taxon>Anomura</taxon>
        <taxon>Galatheoidea</taxon>
        <taxon>Porcellanidae</taxon>
        <taxon>Petrolisthes</taxon>
    </lineage>
</organism>
<feature type="region of interest" description="Disordered" evidence="1">
    <location>
        <begin position="215"/>
        <end position="234"/>
    </location>
</feature>
<sequence>MKTINKEGLLTALSHTFRLVSGDVFILELECEGERQHVLVRRPHQLQWRHTIQVHAQYRITNLRLCEVKSEKCTLNIMVASSKSQLIKVGDAGNTPLLTPALHTGLISYKGVVSSVEDEDAGIYMLDGRVQLVITYLKDITCELWNGRSALLNEEEVDGSAMNERTPKRMAQDKGAFKEASGTLDEDIYGSTYEVPREGMVPKADIQFTDSWLPDGQQVETESGGMVKKSMDTTVNRRFKRKLDYNQIQGGTTQDKRNRCKPQYKTTQDSTQDNENQNICQTKTQKDNDCQNKIQHTSRGEDQSQDNNKNQNKVHGTTPEDKTQVTSDNKEEDVRHHQCLMKGDSVTVYQAHHERKEGRPRLVCCGRSLVVNTSRKFALGTWEVKKFPLWVMDTLHNFSPGVGGLGWLLSLQSQALHSLTPTLLPPSHLQWRKCDGEVGLLTRLVAEAADRHMLVKGNRSVVDEFLLPSHQCPFTKKFETPFELVTISYLSSALMDEVQQEEGNGRPSAAGGMHTTDDQSSGTRNGSVTQQDLVGTGELLEKRAKEKIEHSGQDETGKEKIGGEMTEEIRQEEKEKQVWNCRITHATHPRRVVLGKLVTSASGELQLQQEQESITLIFSNPEERPFDKIGFFVAIFEGDLVVEVFNIMQDNSMHNIQKRYLIVSDMAVLLKNSDDTACNIRDHVKEFTYSINSKSADSVKNQPEQFIYNMKVLSKSPLVYSHLRTQADNIERLLQERFFIARVMMTKIKKSSGEEVERWQKFARFQGSLAGVYYVLQEGDVYKLLMPSTVDVDFVLKKTLSNACLKMLSKHFTSSECIHLPENTVIRKIASEKCHDDAVRVKSVLNGSVSHSPGLTTVSGVVKMKCFMSPKFSSEMSHLNIDICNLYHIGVPGSKVVRLLLADKDDPTSEVWLYLPGVSYSFIYEYSLGIIPGVQVLATCVERKVAKMSRRIYLQGSVYTRVVPLTPCDRSLVQDRLKILTPPFHCLTDPPSQYNIFNCFVCVSRIMKVTVRAVCGFCDAEMVQGVCSYVGCHAPPSGKVATSAEVMVDDGTGTALVFIDTLSHIETLLKLSSSDCSQLSHLVLRDCQDLNFVVRRKSNRDIEESSHKTEDVNGTTHNADKSFEELCTRSELLRPMKLTCRKMSGVPRQSDLIHLYCLDLASIRPSQDAMELQKQLNILANAAHDM</sequence>
<feature type="region of interest" description="Disordered" evidence="1">
    <location>
        <begin position="244"/>
        <end position="279"/>
    </location>
</feature>
<evidence type="ECO:0008006" key="4">
    <source>
        <dbReference type="Google" id="ProtNLM"/>
    </source>
</evidence>
<name>A0AAE1TX65_9EUCA</name>
<dbReference type="Proteomes" id="UP001292094">
    <property type="component" value="Unassembled WGS sequence"/>
</dbReference>
<reference evidence="2" key="1">
    <citation type="submission" date="2023-11" db="EMBL/GenBank/DDBJ databases">
        <title>Genome assemblies of two species of porcelain crab, Petrolisthes cinctipes and Petrolisthes manimaculis (Anomura: Porcellanidae).</title>
        <authorList>
            <person name="Angst P."/>
        </authorList>
    </citation>
    <scope>NUCLEOTIDE SEQUENCE</scope>
    <source>
        <strain evidence="2">PB745_02</strain>
        <tissue evidence="2">Gill</tissue>
    </source>
</reference>
<dbReference type="GO" id="GO:0003697">
    <property type="term" value="F:single-stranded DNA binding"/>
    <property type="evidence" value="ECO:0007669"/>
    <property type="project" value="InterPro"/>
</dbReference>
<feature type="compositionally biased region" description="Polar residues" evidence="1">
    <location>
        <begin position="518"/>
        <end position="533"/>
    </location>
</feature>
<gene>
    <name evidence="2" type="ORF">Pmani_025920</name>
</gene>
<feature type="region of interest" description="Disordered" evidence="1">
    <location>
        <begin position="498"/>
        <end position="533"/>
    </location>
</feature>
<protein>
    <recommendedName>
        <fullName evidence="4">CST complex subunit CTC1</fullName>
    </recommendedName>
</protein>
<feature type="region of interest" description="Disordered" evidence="1">
    <location>
        <begin position="545"/>
        <end position="572"/>
    </location>
</feature>
<feature type="compositionally biased region" description="Polar residues" evidence="1">
    <location>
        <begin position="264"/>
        <end position="279"/>
    </location>
</feature>
<evidence type="ECO:0000256" key="1">
    <source>
        <dbReference type="SAM" id="MobiDB-lite"/>
    </source>
</evidence>
<feature type="compositionally biased region" description="Basic and acidic residues" evidence="1">
    <location>
        <begin position="318"/>
        <end position="336"/>
    </location>
</feature>
<keyword evidence="3" id="KW-1185">Reference proteome</keyword>
<proteinExistence type="predicted"/>
<comment type="caution">
    <text evidence="2">The sequence shown here is derived from an EMBL/GenBank/DDBJ whole genome shotgun (WGS) entry which is preliminary data.</text>
</comment>
<evidence type="ECO:0000313" key="2">
    <source>
        <dbReference type="EMBL" id="KAK4301968.1"/>
    </source>
</evidence>
<dbReference type="AlphaFoldDB" id="A0AAE1TX65"/>